<dbReference type="InterPro" id="IPR004404">
    <property type="entry name" value="DihydroxyA_deHydtase"/>
</dbReference>
<feature type="domain" description="Dihydroxy-acid/6-phosphogluconate dehydratase C-terminal" evidence="19">
    <location>
        <begin position="481"/>
        <end position="670"/>
    </location>
</feature>
<dbReference type="GO" id="GO:0046872">
    <property type="term" value="F:metal ion binding"/>
    <property type="evidence" value="ECO:0007669"/>
    <property type="project" value="UniProtKB-KW"/>
</dbReference>
<keyword evidence="7" id="KW-0408">Iron</keyword>
<dbReference type="FunFam" id="3.50.30.80:FF:000001">
    <property type="entry name" value="Dihydroxy-acid dehydratase"/>
    <property type="match status" value="1"/>
</dbReference>
<feature type="compositionally biased region" description="Polar residues" evidence="17">
    <location>
        <begin position="42"/>
        <end position="54"/>
    </location>
</feature>
<dbReference type="UniPathway" id="UPA00049">
    <property type="reaction ID" value="UER00061"/>
</dbReference>
<evidence type="ECO:0000256" key="11">
    <source>
        <dbReference type="ARBA" id="ARBA00029304"/>
    </source>
</evidence>
<sequence length="675" mass="72257">MYASHSPPYPSRDGVFPEHPASDFAVADTASGQAEAAPVVTPTHTGFGRNQSKSPRPKDMALDGFQSSPAMDPRNLQKQREPEEPRFLSFPHLPDDAKLEDGKPALNKYSSTLTTGHNFPGAQAMLYAAGVPSREAMKTQPHVGIASVWWEGNPCNMHLLDLGKEIKKHVQNDNMLAWQYNTIGVSDGITMGGEGMRFSLQTREVIADSIETVTCAQHHDACIAIPGCDKNMPGVIMAFARHNRPSLMVYGGSIMPGYSETLKKPINISTCYESHGAYIYKNLKSATEGKFSPDEIMEDIERNACPGAGACGGMYTANTMSTSIEAMGLTLPNSSTTPATSPTKMRECAKAAAAIRVCMEKNITPRKLLTKASFENALVMMMVLGGSTNAVLHLLAMAGTAGVPLTLDDFQRVSNKIPFLADLAPSGRYMAADLFDIGGMPSVMKLLVAANLLDGSIPTVTGKTLAENIESYPSLPQDQVLIRPLNNPIKPTGHIEILRGNLAPSGAVAKITGKEGLKFTGKAIVFNKEHELDRALNLGQIPHGENVVVVVRYEGPKGGPGMPEQLKASAAIMGAKLTNVALITDGRYSGASHGFIVGHICPEAAVGGPIAVVKNGDMITIDAEKNRIDMDVPQEEIDKRLEEWVAPSMPVTRGVLAKYARLVGDASHGAMTDLF</sequence>
<evidence type="ECO:0000259" key="19">
    <source>
        <dbReference type="Pfam" id="PF24877"/>
    </source>
</evidence>
<evidence type="ECO:0000256" key="5">
    <source>
        <dbReference type="ARBA" id="ARBA00022723"/>
    </source>
</evidence>
<evidence type="ECO:0000313" key="20">
    <source>
        <dbReference type="EMBL" id="KAF7674835.1"/>
    </source>
</evidence>
<dbReference type="InterPro" id="IPR042096">
    <property type="entry name" value="Dihydro-acid_dehy_C"/>
</dbReference>
<evidence type="ECO:0000256" key="15">
    <source>
        <dbReference type="ARBA" id="ARBA00034078"/>
    </source>
</evidence>
<dbReference type="GO" id="GO:0005739">
    <property type="term" value="C:mitochondrion"/>
    <property type="evidence" value="ECO:0007669"/>
    <property type="project" value="TreeGrafter"/>
</dbReference>
<feature type="region of interest" description="Disordered" evidence="17">
    <location>
        <begin position="1"/>
        <end position="89"/>
    </location>
</feature>
<organism evidence="20 21">
    <name type="scientific">Alternaria burnsii</name>
    <dbReference type="NCBI Taxonomy" id="1187904"/>
    <lineage>
        <taxon>Eukaryota</taxon>
        <taxon>Fungi</taxon>
        <taxon>Dikarya</taxon>
        <taxon>Ascomycota</taxon>
        <taxon>Pezizomycotina</taxon>
        <taxon>Dothideomycetes</taxon>
        <taxon>Pleosporomycetidae</taxon>
        <taxon>Pleosporales</taxon>
        <taxon>Pleosporineae</taxon>
        <taxon>Pleosporaceae</taxon>
        <taxon>Alternaria</taxon>
        <taxon>Alternaria sect. Alternaria</taxon>
    </lineage>
</organism>
<dbReference type="InterPro" id="IPR056740">
    <property type="entry name" value="ILV_EDD_C"/>
</dbReference>
<evidence type="ECO:0000256" key="3">
    <source>
        <dbReference type="ARBA" id="ARBA00022605"/>
    </source>
</evidence>
<dbReference type="GO" id="GO:0009099">
    <property type="term" value="P:L-valine biosynthetic process"/>
    <property type="evidence" value="ECO:0007669"/>
    <property type="project" value="UniProtKB-UniPathway"/>
</dbReference>
<dbReference type="SUPFAM" id="SSF143975">
    <property type="entry name" value="IlvD/EDD N-terminal domain-like"/>
    <property type="match status" value="1"/>
</dbReference>
<reference evidence="20" key="1">
    <citation type="submission" date="2020-01" db="EMBL/GenBank/DDBJ databases">
        <authorList>
            <person name="Feng Z.H.Z."/>
        </authorList>
    </citation>
    <scope>NUCLEOTIDE SEQUENCE</scope>
    <source>
        <strain evidence="20">CBS107.38</strain>
    </source>
</reference>
<keyword evidence="3" id="KW-0028">Amino-acid biosynthesis</keyword>
<keyword evidence="8" id="KW-0411">Iron-sulfur</keyword>
<comment type="pathway">
    <text evidence="12">Amino-acid biosynthesis; L-valine biosynthesis; L-valine from pyruvate: step 3/4.</text>
</comment>
<dbReference type="Gene3D" id="3.50.30.80">
    <property type="entry name" value="IlvD/EDD C-terminal domain-like"/>
    <property type="match status" value="1"/>
</dbReference>
<evidence type="ECO:0000256" key="2">
    <source>
        <dbReference type="ARBA" id="ARBA00006486"/>
    </source>
</evidence>
<evidence type="ECO:0000256" key="4">
    <source>
        <dbReference type="ARBA" id="ARBA00022714"/>
    </source>
</evidence>
<dbReference type="InterPro" id="IPR037237">
    <property type="entry name" value="IlvD/EDD_N"/>
</dbReference>
<protein>
    <recommendedName>
        <fullName evidence="14">dihydroxy-acid dehydratase</fullName>
        <ecNumber evidence="14">4.2.1.9</ecNumber>
    </recommendedName>
</protein>
<comment type="cofactor">
    <cofactor evidence="1">
        <name>Mg(2+)</name>
        <dbReference type="ChEBI" id="CHEBI:18420"/>
    </cofactor>
</comment>
<comment type="caution">
    <text evidence="20">The sequence shown here is derived from an EMBL/GenBank/DDBJ whole genome shotgun (WGS) entry which is preliminary data.</text>
</comment>
<evidence type="ECO:0000256" key="6">
    <source>
        <dbReference type="ARBA" id="ARBA00022842"/>
    </source>
</evidence>
<dbReference type="NCBIfam" id="TIGR00110">
    <property type="entry name" value="ilvD"/>
    <property type="match status" value="1"/>
</dbReference>
<dbReference type="EMBL" id="JAAABM010000010">
    <property type="protein sequence ID" value="KAF7674835.1"/>
    <property type="molecule type" value="Genomic_DNA"/>
</dbReference>
<reference evidence="20" key="2">
    <citation type="submission" date="2020-08" db="EMBL/GenBank/DDBJ databases">
        <title>Draft Genome Sequence of Cumin Blight Pathogen Alternaria burnsii.</title>
        <authorList>
            <person name="Feng Z."/>
        </authorList>
    </citation>
    <scope>NUCLEOTIDE SEQUENCE</scope>
    <source>
        <strain evidence="20">CBS107.38</strain>
    </source>
</reference>
<keyword evidence="10" id="KW-0100">Branched-chain amino acid biosynthesis</keyword>
<dbReference type="SUPFAM" id="SSF52016">
    <property type="entry name" value="LeuD/IlvD-like"/>
    <property type="match status" value="1"/>
</dbReference>
<dbReference type="PROSITE" id="PS00886">
    <property type="entry name" value="ILVD_EDD_1"/>
    <property type="match status" value="1"/>
</dbReference>
<evidence type="ECO:0000256" key="12">
    <source>
        <dbReference type="ARBA" id="ARBA00029436"/>
    </source>
</evidence>
<keyword evidence="5" id="KW-0479">Metal-binding</keyword>
<evidence type="ECO:0000256" key="13">
    <source>
        <dbReference type="ARBA" id="ARBA00029437"/>
    </source>
</evidence>
<dbReference type="GO" id="GO:0051537">
    <property type="term" value="F:2 iron, 2 sulfur cluster binding"/>
    <property type="evidence" value="ECO:0007669"/>
    <property type="project" value="UniProtKB-KW"/>
</dbReference>
<dbReference type="RefSeq" id="XP_038785130.1">
    <property type="nucleotide sequence ID" value="XM_038932642.1"/>
</dbReference>
<dbReference type="AlphaFoldDB" id="A0A8H7B203"/>
<evidence type="ECO:0000256" key="16">
    <source>
        <dbReference type="ARBA" id="ARBA00052865"/>
    </source>
</evidence>
<evidence type="ECO:0000256" key="17">
    <source>
        <dbReference type="SAM" id="MobiDB-lite"/>
    </source>
</evidence>
<evidence type="ECO:0000256" key="7">
    <source>
        <dbReference type="ARBA" id="ARBA00023004"/>
    </source>
</evidence>
<dbReference type="PANTHER" id="PTHR21000:SF13">
    <property type="entry name" value="DIHYDROXY-ACID DEHYDRATASE"/>
    <property type="match status" value="1"/>
</dbReference>
<comment type="cofactor">
    <cofactor evidence="15">
        <name>[2Fe-2S] cluster</name>
        <dbReference type="ChEBI" id="CHEBI:190135"/>
    </cofactor>
</comment>
<dbReference type="GeneID" id="62205820"/>
<proteinExistence type="inferred from homology"/>
<gene>
    <name evidence="20" type="ORF">GT037_007595</name>
</gene>
<keyword evidence="4" id="KW-0001">2Fe-2S</keyword>
<comment type="similarity">
    <text evidence="2">Belongs to the IlvD/Edd family.</text>
</comment>
<feature type="domain" description="Dihydroxy-acid/6-phosphogluconate dehydratase N-terminal" evidence="18">
    <location>
        <begin position="140"/>
        <end position="468"/>
    </location>
</feature>
<evidence type="ECO:0000259" key="18">
    <source>
        <dbReference type="Pfam" id="PF00920"/>
    </source>
</evidence>
<evidence type="ECO:0000313" key="21">
    <source>
        <dbReference type="Proteomes" id="UP000596902"/>
    </source>
</evidence>
<dbReference type="NCBIfam" id="NF002068">
    <property type="entry name" value="PRK00911.1"/>
    <property type="match status" value="1"/>
</dbReference>
<accession>A0A8H7B203</accession>
<comment type="catalytic activity">
    <reaction evidence="16">
        <text>(2R,3R)-2,3-dihydroxy-3-methylpentanoate = (S)-3-methyl-2-oxopentanoate + H2O</text>
        <dbReference type="Rhea" id="RHEA:27694"/>
        <dbReference type="ChEBI" id="CHEBI:15377"/>
        <dbReference type="ChEBI" id="CHEBI:35146"/>
        <dbReference type="ChEBI" id="CHEBI:49258"/>
        <dbReference type="EC" id="4.2.1.9"/>
    </reaction>
    <physiologicalReaction direction="left-to-right" evidence="16">
        <dbReference type="Rhea" id="RHEA:27695"/>
    </physiologicalReaction>
</comment>
<dbReference type="InterPro" id="IPR020558">
    <property type="entry name" value="DiOHA_6PGluconate_deHydtase_CS"/>
</dbReference>
<evidence type="ECO:0000256" key="8">
    <source>
        <dbReference type="ARBA" id="ARBA00023014"/>
    </source>
</evidence>
<dbReference type="InterPro" id="IPR050165">
    <property type="entry name" value="DHAD_IlvD/Edd"/>
</dbReference>
<dbReference type="InterPro" id="IPR000581">
    <property type="entry name" value="ILV_EDD_N"/>
</dbReference>
<dbReference type="Pfam" id="PF00920">
    <property type="entry name" value="ILVD_EDD_N"/>
    <property type="match status" value="1"/>
</dbReference>
<evidence type="ECO:0000256" key="10">
    <source>
        <dbReference type="ARBA" id="ARBA00023304"/>
    </source>
</evidence>
<dbReference type="Pfam" id="PF24877">
    <property type="entry name" value="ILV_EDD_C"/>
    <property type="match status" value="1"/>
</dbReference>
<evidence type="ECO:0000256" key="14">
    <source>
        <dbReference type="ARBA" id="ARBA00029490"/>
    </source>
</evidence>
<dbReference type="PROSITE" id="PS00887">
    <property type="entry name" value="ILVD_EDD_2"/>
    <property type="match status" value="1"/>
</dbReference>
<dbReference type="GO" id="GO:0004160">
    <property type="term" value="F:dihydroxy-acid dehydratase activity"/>
    <property type="evidence" value="ECO:0007669"/>
    <property type="project" value="UniProtKB-EC"/>
</dbReference>
<comment type="pathway">
    <text evidence="13">Amino-acid biosynthesis; L-isoleucine biosynthesis; L-isoleucine from 2-oxobutanoate: step 3/4.</text>
</comment>
<dbReference type="PANTHER" id="PTHR21000">
    <property type="entry name" value="DIHYDROXY-ACID DEHYDRATASE DAD"/>
    <property type="match status" value="1"/>
</dbReference>
<dbReference type="GO" id="GO:0009097">
    <property type="term" value="P:isoleucine biosynthetic process"/>
    <property type="evidence" value="ECO:0007669"/>
    <property type="project" value="UniProtKB-UniPathway"/>
</dbReference>
<dbReference type="UniPathway" id="UPA00047">
    <property type="reaction ID" value="UER00057"/>
</dbReference>
<evidence type="ECO:0000256" key="1">
    <source>
        <dbReference type="ARBA" id="ARBA00001946"/>
    </source>
</evidence>
<comment type="catalytic activity">
    <reaction evidence="11">
        <text>(2R)-2,3-dihydroxy-3-methylbutanoate = 3-methyl-2-oxobutanoate + H2O</text>
        <dbReference type="Rhea" id="RHEA:24809"/>
        <dbReference type="ChEBI" id="CHEBI:11851"/>
        <dbReference type="ChEBI" id="CHEBI:15377"/>
        <dbReference type="ChEBI" id="CHEBI:49072"/>
        <dbReference type="EC" id="4.2.1.9"/>
    </reaction>
    <physiologicalReaction direction="left-to-right" evidence="11">
        <dbReference type="Rhea" id="RHEA:24810"/>
    </physiologicalReaction>
</comment>
<keyword evidence="9" id="KW-0456">Lyase</keyword>
<name>A0A8H7B203_9PLEO</name>
<evidence type="ECO:0000256" key="9">
    <source>
        <dbReference type="ARBA" id="ARBA00023239"/>
    </source>
</evidence>
<keyword evidence="21" id="KW-1185">Reference proteome</keyword>
<keyword evidence="6" id="KW-0460">Magnesium</keyword>
<dbReference type="EC" id="4.2.1.9" evidence="14"/>
<dbReference type="Proteomes" id="UP000596902">
    <property type="component" value="Unassembled WGS sequence"/>
</dbReference>